<dbReference type="Proteomes" id="UP001154312">
    <property type="component" value="Unassembled WGS sequence"/>
</dbReference>
<dbReference type="InterPro" id="IPR009206">
    <property type="entry name" value="Nucleotidase_putative"/>
</dbReference>
<proteinExistence type="inferred from homology"/>
<evidence type="ECO:0000256" key="4">
    <source>
        <dbReference type="PIRSR" id="PIRSR610708-1"/>
    </source>
</evidence>
<comment type="caution">
    <text evidence="5">The sequence shown here is derived from an EMBL/GenBank/DDBJ whole genome shotgun (WGS) entry which is preliminary data.</text>
</comment>
<dbReference type="GO" id="GO:0009264">
    <property type="term" value="P:deoxyribonucleotide catabolic process"/>
    <property type="evidence" value="ECO:0007669"/>
    <property type="project" value="InterPro"/>
</dbReference>
<evidence type="ECO:0000256" key="1">
    <source>
        <dbReference type="ARBA" id="ARBA00009589"/>
    </source>
</evidence>
<dbReference type="SUPFAM" id="SSF56784">
    <property type="entry name" value="HAD-like"/>
    <property type="match status" value="1"/>
</dbReference>
<dbReference type="AlphaFoldDB" id="A0A9X4JV78"/>
<evidence type="ECO:0000256" key="3">
    <source>
        <dbReference type="PIRNR" id="PIRNR021362"/>
    </source>
</evidence>
<feature type="active site" description="Nucleophile" evidence="4">
    <location>
        <position position="6"/>
    </location>
</feature>
<dbReference type="InterPro" id="IPR036412">
    <property type="entry name" value="HAD-like_sf"/>
</dbReference>
<dbReference type="PANTHER" id="PTHR35134:SF2">
    <property type="entry name" value="NUCLEOTIDASE YQFW-RELATED"/>
    <property type="match status" value="1"/>
</dbReference>
<gene>
    <name evidence="5" type="ORF">L7E55_00815</name>
</gene>
<feature type="active site" description="Proton donor" evidence="4">
    <location>
        <position position="8"/>
    </location>
</feature>
<name>A0A9X4JV78_9FIRM</name>
<comment type="similarity">
    <text evidence="1 3">Belongs to the 5'(3')-deoxyribonucleotidase family.</text>
</comment>
<dbReference type="InterPro" id="IPR023214">
    <property type="entry name" value="HAD_sf"/>
</dbReference>
<organism evidence="5 6">
    <name type="scientific">Pelotomaculum isophthalicicum JI</name>
    <dbReference type="NCBI Taxonomy" id="947010"/>
    <lineage>
        <taxon>Bacteria</taxon>
        <taxon>Bacillati</taxon>
        <taxon>Bacillota</taxon>
        <taxon>Clostridia</taxon>
        <taxon>Eubacteriales</taxon>
        <taxon>Desulfotomaculaceae</taxon>
        <taxon>Pelotomaculum</taxon>
    </lineage>
</organism>
<dbReference type="InterPro" id="IPR052419">
    <property type="entry name" value="5_3-deoxyribonucleotidase-like"/>
</dbReference>
<dbReference type="Gene3D" id="3.40.50.1000">
    <property type="entry name" value="HAD superfamily/HAD-like"/>
    <property type="match status" value="1"/>
</dbReference>
<evidence type="ECO:0000313" key="6">
    <source>
        <dbReference type="Proteomes" id="UP001154312"/>
    </source>
</evidence>
<protein>
    <recommendedName>
        <fullName evidence="3">Nucleotidase</fullName>
        <ecNumber evidence="3">3.1.3.-</ecNumber>
    </recommendedName>
</protein>
<dbReference type="PIRSF" id="PIRSF021362">
    <property type="entry name" value="UCP021362_HAD"/>
    <property type="match status" value="1"/>
</dbReference>
<dbReference type="PANTHER" id="PTHR35134">
    <property type="entry name" value="NUCLEOTIDASE YQFW-RELATED"/>
    <property type="match status" value="1"/>
</dbReference>
<accession>A0A9X4JV78</accession>
<reference evidence="5" key="1">
    <citation type="submission" date="2022-02" db="EMBL/GenBank/DDBJ databases">
        <authorList>
            <person name="Leng L."/>
        </authorList>
    </citation>
    <scope>NUCLEOTIDE SEQUENCE</scope>
    <source>
        <strain evidence="5">JI</strain>
    </source>
</reference>
<evidence type="ECO:0000313" key="5">
    <source>
        <dbReference type="EMBL" id="MDF9406912.1"/>
    </source>
</evidence>
<dbReference type="Pfam" id="PF06941">
    <property type="entry name" value="NT5C"/>
    <property type="match status" value="1"/>
</dbReference>
<dbReference type="GO" id="GO:0008253">
    <property type="term" value="F:5'-nucleotidase activity"/>
    <property type="evidence" value="ECO:0007669"/>
    <property type="project" value="InterPro"/>
</dbReference>
<sequence>MRVGVDIDGVLADSLPLWVRELNRYFNKNKQVEEIHLYNIIQTFEITATELKAFIEQKGRFLMSAACPVKGAAHYLSMIKKYHHICIVTARREAYKQETQAWLRRHGMLYDELVLLGSYKKDETCLEKGLDVMVEDTLEVGLELSAAGIPVILMDAPYNRGNLPGLIYRKHSWFEIYRALVIESQQLMTSCNNKFDLTDCK</sequence>
<dbReference type="EC" id="3.1.3.-" evidence="3"/>
<keyword evidence="2 3" id="KW-0378">Hydrolase</keyword>
<keyword evidence="6" id="KW-1185">Reference proteome</keyword>
<dbReference type="InterPro" id="IPR010708">
    <property type="entry name" value="5'(3')-deoxyribonucleotidase"/>
</dbReference>
<dbReference type="RefSeq" id="WP_277442054.1">
    <property type="nucleotide sequence ID" value="NZ_JAKOAV010000001.1"/>
</dbReference>
<evidence type="ECO:0000256" key="2">
    <source>
        <dbReference type="ARBA" id="ARBA00022801"/>
    </source>
</evidence>
<dbReference type="EMBL" id="JAKOAV010000001">
    <property type="protein sequence ID" value="MDF9406912.1"/>
    <property type="molecule type" value="Genomic_DNA"/>
</dbReference>